<feature type="region of interest" description="Disordered" evidence="1">
    <location>
        <begin position="1"/>
        <end position="59"/>
    </location>
</feature>
<dbReference type="EMBL" id="JBHSEI010000001">
    <property type="protein sequence ID" value="MFC4637299.1"/>
    <property type="molecule type" value="Genomic_DNA"/>
</dbReference>
<organism evidence="2 3">
    <name type="scientific">Deinococcus hohokamensis</name>
    <dbReference type="NCBI Taxonomy" id="309883"/>
    <lineage>
        <taxon>Bacteria</taxon>
        <taxon>Thermotogati</taxon>
        <taxon>Deinococcota</taxon>
        <taxon>Deinococci</taxon>
        <taxon>Deinococcales</taxon>
        <taxon>Deinococcaceae</taxon>
        <taxon>Deinococcus</taxon>
    </lineage>
</organism>
<feature type="compositionally biased region" description="Basic and acidic residues" evidence="1">
    <location>
        <begin position="37"/>
        <end position="48"/>
    </location>
</feature>
<dbReference type="Proteomes" id="UP001595952">
    <property type="component" value="Unassembled WGS sequence"/>
</dbReference>
<feature type="compositionally biased region" description="Polar residues" evidence="1">
    <location>
        <begin position="1"/>
        <end position="12"/>
    </location>
</feature>
<feature type="compositionally biased region" description="Polar residues" evidence="1">
    <location>
        <begin position="49"/>
        <end position="59"/>
    </location>
</feature>
<name>A0ABV9I532_9DEIO</name>
<accession>A0ABV9I532</accession>
<dbReference type="RefSeq" id="WP_380060324.1">
    <property type="nucleotide sequence ID" value="NZ_JBHSEI010000001.1"/>
</dbReference>
<evidence type="ECO:0000256" key="1">
    <source>
        <dbReference type="SAM" id="MobiDB-lite"/>
    </source>
</evidence>
<reference evidence="3" key="1">
    <citation type="journal article" date="2019" name="Int. J. Syst. Evol. Microbiol.">
        <title>The Global Catalogue of Microorganisms (GCM) 10K type strain sequencing project: providing services to taxonomists for standard genome sequencing and annotation.</title>
        <authorList>
            <consortium name="The Broad Institute Genomics Platform"/>
            <consortium name="The Broad Institute Genome Sequencing Center for Infectious Disease"/>
            <person name="Wu L."/>
            <person name="Ma J."/>
        </authorList>
    </citation>
    <scope>NUCLEOTIDE SEQUENCE [LARGE SCALE GENOMIC DNA]</scope>
    <source>
        <strain evidence="3">CCUG 55995</strain>
    </source>
</reference>
<proteinExistence type="predicted"/>
<evidence type="ECO:0000313" key="2">
    <source>
        <dbReference type="EMBL" id="MFC4637299.1"/>
    </source>
</evidence>
<keyword evidence="3" id="KW-1185">Reference proteome</keyword>
<comment type="caution">
    <text evidence="2">The sequence shown here is derived from an EMBL/GenBank/DDBJ whole genome shotgun (WGS) entry which is preliminary data.</text>
</comment>
<gene>
    <name evidence="2" type="ORF">ACFO0D_02980</name>
</gene>
<protein>
    <submittedName>
        <fullName evidence="2">Uncharacterized protein</fullName>
    </submittedName>
</protein>
<sequence length="59" mass="6512">MTNPNPESGDVNQNERIEEGMQGADGSVDANGLAPDMNREEKLEELRQNLETTQEHSGQ</sequence>
<evidence type="ECO:0000313" key="3">
    <source>
        <dbReference type="Proteomes" id="UP001595952"/>
    </source>
</evidence>